<dbReference type="Pfam" id="PF00550">
    <property type="entry name" value="PP-binding"/>
    <property type="match status" value="1"/>
</dbReference>
<dbReference type="Gene3D" id="1.10.1200.10">
    <property type="entry name" value="ACP-like"/>
    <property type="match status" value="1"/>
</dbReference>
<feature type="domain" description="PKS/mFAS DH" evidence="9">
    <location>
        <begin position="995"/>
        <end position="1315"/>
    </location>
</feature>
<evidence type="ECO:0000259" key="7">
    <source>
        <dbReference type="PROSITE" id="PS50075"/>
    </source>
</evidence>
<dbReference type="FunFam" id="3.40.50.720:FF:000209">
    <property type="entry name" value="Polyketide synthase Pks12"/>
    <property type="match status" value="1"/>
</dbReference>
<dbReference type="PROSITE" id="PS50075">
    <property type="entry name" value="CARRIER"/>
    <property type="match status" value="1"/>
</dbReference>
<dbReference type="InterPro" id="IPR020807">
    <property type="entry name" value="PKS_DH"/>
</dbReference>
<evidence type="ECO:0000256" key="2">
    <source>
        <dbReference type="ARBA" id="ARBA00022553"/>
    </source>
</evidence>
<keyword evidence="3" id="KW-0808">Transferase</keyword>
<organism evidence="10 11">
    <name type="scientific">Glarea lozoyensis (strain ATCC 20868 / MF5171)</name>
    <dbReference type="NCBI Taxonomy" id="1116229"/>
    <lineage>
        <taxon>Eukaryota</taxon>
        <taxon>Fungi</taxon>
        <taxon>Dikarya</taxon>
        <taxon>Ascomycota</taxon>
        <taxon>Pezizomycotina</taxon>
        <taxon>Leotiomycetes</taxon>
        <taxon>Helotiales</taxon>
        <taxon>Helotiaceae</taxon>
        <taxon>Glarea</taxon>
    </lineage>
</organism>
<dbReference type="GeneID" id="19472069"/>
<dbReference type="InterPro" id="IPR049900">
    <property type="entry name" value="PKS_mFAS_DH"/>
</dbReference>
<feature type="active site" description="Proton acceptor; for dehydratase activity" evidence="5">
    <location>
        <position position="1027"/>
    </location>
</feature>
<keyword evidence="1" id="KW-0596">Phosphopantetheine</keyword>
<dbReference type="Pfam" id="PF08240">
    <property type="entry name" value="ADH_N"/>
    <property type="match status" value="1"/>
</dbReference>
<dbReference type="Pfam" id="PF08659">
    <property type="entry name" value="KR"/>
    <property type="match status" value="1"/>
</dbReference>
<dbReference type="STRING" id="1116229.S3DED4"/>
<feature type="domain" description="Carrier" evidence="7">
    <location>
        <begin position="2183"/>
        <end position="2260"/>
    </location>
</feature>
<dbReference type="SUPFAM" id="SSF50129">
    <property type="entry name" value="GroES-like"/>
    <property type="match status" value="1"/>
</dbReference>
<dbReference type="SUPFAM" id="SSF53901">
    <property type="entry name" value="Thiolase-like"/>
    <property type="match status" value="1"/>
</dbReference>
<dbReference type="GO" id="GO:0016491">
    <property type="term" value="F:oxidoreductase activity"/>
    <property type="evidence" value="ECO:0007669"/>
    <property type="project" value="InterPro"/>
</dbReference>
<dbReference type="SMART" id="SM00826">
    <property type="entry name" value="PKS_DH"/>
    <property type="match status" value="1"/>
</dbReference>
<dbReference type="OMA" id="RYPWQHG"/>
<dbReference type="InterPro" id="IPR014031">
    <property type="entry name" value="Ketoacyl_synth_C"/>
</dbReference>
<evidence type="ECO:0000313" key="10">
    <source>
        <dbReference type="EMBL" id="EPE30306.1"/>
    </source>
</evidence>
<feature type="region of interest" description="Disordered" evidence="6">
    <location>
        <begin position="1"/>
        <end position="36"/>
    </location>
</feature>
<dbReference type="Pfam" id="PF21089">
    <property type="entry name" value="PKS_DH_N"/>
    <property type="match status" value="1"/>
</dbReference>
<dbReference type="Gene3D" id="3.90.180.10">
    <property type="entry name" value="Medium-chain alcohol dehydrogenases, catalytic domain"/>
    <property type="match status" value="1"/>
</dbReference>
<dbReference type="GO" id="GO:1901336">
    <property type="term" value="P:lactone biosynthetic process"/>
    <property type="evidence" value="ECO:0007669"/>
    <property type="project" value="UniProtKB-ARBA"/>
</dbReference>
<dbReference type="OrthoDB" id="329835at2759"/>
<evidence type="ECO:0000256" key="3">
    <source>
        <dbReference type="ARBA" id="ARBA00022679"/>
    </source>
</evidence>
<dbReference type="PANTHER" id="PTHR43775:SF13">
    <property type="entry name" value="POLYKETIDE SYNTHASE 1"/>
    <property type="match status" value="1"/>
</dbReference>
<dbReference type="SMART" id="SM00829">
    <property type="entry name" value="PKS_ER"/>
    <property type="match status" value="1"/>
</dbReference>
<dbReference type="InterPro" id="IPR020806">
    <property type="entry name" value="PKS_PP-bd"/>
</dbReference>
<dbReference type="InterPro" id="IPR001227">
    <property type="entry name" value="Ac_transferase_dom_sf"/>
</dbReference>
<dbReference type="InterPro" id="IPR009081">
    <property type="entry name" value="PP-bd_ACP"/>
</dbReference>
<gene>
    <name evidence="10" type="ORF">GLAREA_13029</name>
</gene>
<evidence type="ECO:0000256" key="4">
    <source>
        <dbReference type="ARBA" id="ARBA00023268"/>
    </source>
</evidence>
<dbReference type="InterPro" id="IPR016035">
    <property type="entry name" value="Acyl_Trfase/lysoPLipase"/>
</dbReference>
<dbReference type="GO" id="GO:0006633">
    <property type="term" value="P:fatty acid biosynthetic process"/>
    <property type="evidence" value="ECO:0007669"/>
    <property type="project" value="TreeGrafter"/>
</dbReference>
<feature type="active site" description="Proton donor; for dehydratase activity" evidence="5">
    <location>
        <position position="1224"/>
    </location>
</feature>
<dbReference type="InterPro" id="IPR016036">
    <property type="entry name" value="Malonyl_transacylase_ACP-bd"/>
</dbReference>
<keyword evidence="11" id="KW-1185">Reference proteome</keyword>
<dbReference type="EMBL" id="KE145364">
    <property type="protein sequence ID" value="EPE30306.1"/>
    <property type="molecule type" value="Genomic_DNA"/>
</dbReference>
<proteinExistence type="predicted"/>
<dbReference type="HOGENOM" id="CLU_000022_31_0_1"/>
<dbReference type="InterPro" id="IPR049552">
    <property type="entry name" value="PKS_DH_N"/>
</dbReference>
<dbReference type="Pfam" id="PF02801">
    <property type="entry name" value="Ketoacyl-synt_C"/>
    <property type="match status" value="1"/>
</dbReference>
<evidence type="ECO:0000256" key="6">
    <source>
        <dbReference type="SAM" id="MobiDB-lite"/>
    </source>
</evidence>
<dbReference type="PROSITE" id="PS52019">
    <property type="entry name" value="PKS_MFAS_DH"/>
    <property type="match status" value="1"/>
</dbReference>
<dbReference type="SUPFAM" id="SSF51735">
    <property type="entry name" value="NAD(P)-binding Rossmann-fold domains"/>
    <property type="match status" value="2"/>
</dbReference>
<feature type="region of interest" description="Disordered" evidence="6">
    <location>
        <begin position="2315"/>
        <end position="2353"/>
    </location>
</feature>
<dbReference type="InterPro" id="IPR011032">
    <property type="entry name" value="GroES-like_sf"/>
</dbReference>
<dbReference type="SMART" id="SM00823">
    <property type="entry name" value="PKS_PP"/>
    <property type="match status" value="1"/>
</dbReference>
<dbReference type="InterPro" id="IPR042104">
    <property type="entry name" value="PKS_dehydratase_sf"/>
</dbReference>
<dbReference type="SUPFAM" id="SSF55048">
    <property type="entry name" value="Probable ACP-binding domain of malonyl-CoA ACP transacylase"/>
    <property type="match status" value="1"/>
</dbReference>
<dbReference type="SMART" id="SM00825">
    <property type="entry name" value="PKS_KS"/>
    <property type="match status" value="1"/>
</dbReference>
<feature type="region of interest" description="C-terminal hotdog fold" evidence="5">
    <location>
        <begin position="1159"/>
        <end position="1315"/>
    </location>
</feature>
<protein>
    <submittedName>
        <fullName evidence="10">Thiolase-like protein</fullName>
    </submittedName>
</protein>
<dbReference type="Pfam" id="PF00698">
    <property type="entry name" value="Acyl_transf_1"/>
    <property type="match status" value="1"/>
</dbReference>
<dbReference type="CDD" id="cd00833">
    <property type="entry name" value="PKS"/>
    <property type="match status" value="1"/>
</dbReference>
<dbReference type="InterPro" id="IPR016039">
    <property type="entry name" value="Thiolase-like"/>
</dbReference>
<dbReference type="Gene3D" id="3.30.70.3290">
    <property type="match status" value="1"/>
</dbReference>
<dbReference type="InterPro" id="IPR050091">
    <property type="entry name" value="PKS_NRPS_Biosynth_Enz"/>
</dbReference>
<feature type="region of interest" description="N-terminal hotdog fold" evidence="5">
    <location>
        <begin position="995"/>
        <end position="1130"/>
    </location>
</feature>
<dbReference type="Gene3D" id="3.40.366.10">
    <property type="entry name" value="Malonyl-Coenzyme A Acyl Carrier Protein, domain 2"/>
    <property type="match status" value="1"/>
</dbReference>
<dbReference type="SUPFAM" id="SSF47336">
    <property type="entry name" value="ACP-like"/>
    <property type="match status" value="1"/>
</dbReference>
<dbReference type="InterPro" id="IPR036736">
    <property type="entry name" value="ACP-like_sf"/>
</dbReference>
<dbReference type="Proteomes" id="UP000016922">
    <property type="component" value="Unassembled WGS sequence"/>
</dbReference>
<dbReference type="Gene3D" id="3.40.50.720">
    <property type="entry name" value="NAD(P)-binding Rossmann-like Domain"/>
    <property type="match status" value="2"/>
</dbReference>
<dbReference type="InterPro" id="IPR014030">
    <property type="entry name" value="Ketoacyl_synth_N"/>
</dbReference>
<dbReference type="SMART" id="SM00822">
    <property type="entry name" value="PKS_KR"/>
    <property type="match status" value="1"/>
</dbReference>
<dbReference type="InterPro" id="IPR020843">
    <property type="entry name" value="ER"/>
</dbReference>
<dbReference type="FunFam" id="3.40.366.10:FF:000002">
    <property type="entry name" value="Probable polyketide synthase 2"/>
    <property type="match status" value="1"/>
</dbReference>
<dbReference type="Pfam" id="PF00109">
    <property type="entry name" value="ketoacyl-synt"/>
    <property type="match status" value="1"/>
</dbReference>
<dbReference type="GO" id="GO:0004312">
    <property type="term" value="F:fatty acid synthase activity"/>
    <property type="evidence" value="ECO:0007669"/>
    <property type="project" value="TreeGrafter"/>
</dbReference>
<feature type="domain" description="Ketosynthase family 3 (KS3)" evidence="8">
    <location>
        <begin position="75"/>
        <end position="499"/>
    </location>
</feature>
<evidence type="ECO:0000256" key="1">
    <source>
        <dbReference type="ARBA" id="ARBA00022450"/>
    </source>
</evidence>
<dbReference type="Gene3D" id="3.10.129.110">
    <property type="entry name" value="Polyketide synthase dehydratase"/>
    <property type="match status" value="1"/>
</dbReference>
<dbReference type="CDD" id="cd05195">
    <property type="entry name" value="enoyl_red"/>
    <property type="match status" value="1"/>
</dbReference>
<dbReference type="KEGG" id="glz:GLAREA_13029"/>
<dbReference type="InterPro" id="IPR056501">
    <property type="entry name" value="NAD-bd_HRPKS_sdrA"/>
</dbReference>
<dbReference type="InterPro" id="IPR057326">
    <property type="entry name" value="KR_dom"/>
</dbReference>
<dbReference type="InterPro" id="IPR036291">
    <property type="entry name" value="NAD(P)-bd_dom_sf"/>
</dbReference>
<evidence type="ECO:0000313" key="11">
    <source>
        <dbReference type="Proteomes" id="UP000016922"/>
    </source>
</evidence>
<dbReference type="InterPro" id="IPR049551">
    <property type="entry name" value="PKS_DH_C"/>
</dbReference>
<dbReference type="InterPro" id="IPR020841">
    <property type="entry name" value="PKS_Beta-ketoAc_synthase_dom"/>
</dbReference>
<dbReference type="PROSITE" id="PS52004">
    <property type="entry name" value="KS3_2"/>
    <property type="match status" value="1"/>
</dbReference>
<keyword evidence="4" id="KW-0511">Multifunctional enzyme</keyword>
<keyword evidence="2" id="KW-0597">Phosphoprotein</keyword>
<evidence type="ECO:0000259" key="9">
    <source>
        <dbReference type="PROSITE" id="PS52019"/>
    </source>
</evidence>
<dbReference type="Pfam" id="PF14765">
    <property type="entry name" value="PS-DH"/>
    <property type="match status" value="1"/>
</dbReference>
<dbReference type="Pfam" id="PF13602">
    <property type="entry name" value="ADH_zinc_N_2"/>
    <property type="match status" value="1"/>
</dbReference>
<reference evidence="10 11" key="1">
    <citation type="journal article" date="2013" name="BMC Genomics">
        <title>Genomics-driven discovery of the pneumocandin biosynthetic gene cluster in the fungus Glarea lozoyensis.</title>
        <authorList>
            <person name="Chen L."/>
            <person name="Yue Q."/>
            <person name="Zhang X."/>
            <person name="Xiang M."/>
            <person name="Wang C."/>
            <person name="Li S."/>
            <person name="Che Y."/>
            <person name="Ortiz-Lopez F.J."/>
            <person name="Bills G.F."/>
            <person name="Liu X."/>
            <person name="An Z."/>
        </authorList>
    </citation>
    <scope>NUCLEOTIDE SEQUENCE [LARGE SCALE GENOMIC DNA]</scope>
    <source>
        <strain evidence="11">ATCC 20868 / MF5171</strain>
    </source>
</reference>
<dbReference type="InterPro" id="IPR014043">
    <property type="entry name" value="Acyl_transferase_dom"/>
</dbReference>
<dbReference type="InterPro" id="IPR013154">
    <property type="entry name" value="ADH-like_N"/>
</dbReference>
<dbReference type="eggNOG" id="KOG1202">
    <property type="taxonomic scope" value="Eukaryota"/>
</dbReference>
<evidence type="ECO:0000259" key="8">
    <source>
        <dbReference type="PROSITE" id="PS52004"/>
    </source>
</evidence>
<sequence length="2392" mass="258162">MAPSAVSVGPAENGHAGGQTMPPALLNGHGKGVASGNDANTNGNGCGITANTRLQNPLANGCPSTSLNTNGKDVPVPIAIIGMGCRLPGDVKSPDEFWELCSRARSGWSPIPKERFNHEAFHHPNPDKPGCYNPKGAHFLTEDVGLFDAPFFNLTEKEAISLDPQQRLLLECTYEALENSGIQKKSIDGKNVGVYVGGSFADYELRNCRDTDTAPMYQATGCAQSLLANRLSYYFGLTGPSFTCDTACSSSLTALHLAFQSLQSGESSQAIVASCHLNLLPDYFIIMSMQGLFSDEGKSYAFDHRGSGFGRGEGAGCVILKPLDEAIKAGDSIRALIHGTGINQDGRTKGITMPSGEAQVALMKATYRKAGLDPTEVGYVEAHGTGTKIGDPIEATAIHEVFGEGRSKKQPLFVGSVKSNIGHLEGASGIVSVIKTALLLEKGFILPNCGFEKPNAKIPLDEWGMKVPTSQRPWPRGKKYASINNFGFGGGNAHAILGRPPALPKPNIAGVNTSLATGTKAPAKRIFVLSANDRAALAKQMNALTVYLEQRPEVFQNSLLPNLAYTLGQRRSVLAYKIAVPARSSAELIPVLSRGSATQFRSLAEPRIGYVFTGQGAQWHAMGHELLDAYPVFATTMERIDHHLSNLGARFSLLDELSKDAQSSRVSDAEISQPACTAVQLALTDLLESWGIRPAAVAGHSSGETGAAYAAGSLSLEACIEIAYFRGQSIVDLKKQFPALKGAMVAIGASAEEIRPMLKMLKTGRVAVACINSPSSITASGDEEAITELQEMAEKKQMFNRKLRVDTAYHSHHMQLVAEQYYNTIKEVDPTGGTEATFHSSLLGREVNTSELGPEYWVKNLTSTVRFAESVQSMCRADENSTLGVDFILEIGPHAALEGPVKQILKSIGGNATKLPYGAVLQRNKNAVDTTLEAVATLFTHGAPVDLGAVNFPFPGVKAPVLLTNLPKYSWNHSKKYWHESRIAQSHVDRPFPRNDIVGTLASYSNALEPTWRNIIRADDQPWVRHHKMQSMTVYPMAGYIAMAIEAASQRATMRNFAFENYEIREFTVSRPLVIHEGADVEVNITLRAHAEGTRSSSDTWDEFRIFSWAQDRSWTEHCRGLVSAKRATESNPVNGAQQLAQTKSEILKRMSCISIASTTDVKPSDMYETLTAAGAGYGETFQGLENCRASDNHAVADLIVPNTAAALPHGFESEIIIHPAFLDQFIQIVWPIFGAGRGGLGVLYMPSFVQNIKISRGFATEAGDRMRVYGTGKPTPEHPAPTKLDLFATSMGGEEALITMEGLVMTPVFDGSNDAGAIVNRELCYKLEWEPVQSPVVERALENGKTEHASSEMSTVYPEVAIICDEETQQDLLFSVREPLFQLTGKTPTIGSLSTVATEGKICIVLSELEKPILSNMNSENFGRVQKMIASAAGIIWAVKGAYTASQNPNAEMVVGMARSIRSETLLKFVTLDFGTSLQPSSTLVAEKIVEVFEKTFSSGASLIGLDMEYQERDGELFVPRIVDDADMNKFVHQETHTSSAPDMQSFTQPGRALKIAIETPGALDTLYFVDDLAVGSPLPDYEVEIEVKATSMNFKDIMISMGQLSSKYIGVECSGIISAVGSEVMNLVVGDRVCAMSEGAYSTYTRCLGTSVHKIADTMTFEDASTIPVIFCTAYYSLFDLGRLVKDETVLIHAAAGGVGQAAIMFCKMAGAEIFATVGSVGKKKFLMTQYGIPEDHIFYSRDTSFAKCIKCATKGQGVDLVLNSLAGDALRETWDSLAHFGRFIEIGKRDIVGNSRLEMARFEHNAMFASVDLTVAAAERPKIMKRLLSDVFDLMEKGHVKPISPITVFPISEVESAFRTLQGGKTMGKIVVVPGKDDQVPATPSKIPNDLLKADATYVIIGGTGGLGRSMSRWAMRKGARNIVLLSRSGKGTGKVAELVDEATTLGATITVFPCDVSDKAQVDKLVSEDLSSHPPIRGVIHGAMVLDDVLFEKMTFSQWDEVVKPKVTGAWNFHNALLEIPLDFFIALSSAAGAVGNRGQAAYAAANTFLNSFVQYRNNLGLPASSIDLTAVSDIGYLAENAAKQAQVAENLGSETIAESEVLALIAAAITGRMEANCNNHCITGLKIGSQIDDLFWVDDAKFTHLKTSALLAQAQQSSSSPKTISLSSSLKSAQSHDQALETVVEALLTKVSAVLMVPREEMDPSKPIVVYGIDSLVAIEIRNWITRELEASLQVLELLTSSSVRALGERILGKSKLVDVARLGVGGEVEGEQGDGLVRAGSIVVAEAVEEVVLNTPTLIDTSNKGAVTSTVNPATEPQDLQAISRPPGYFQPRNHSGPDRDVQRKRRKGVDNIHRIKHPGFCFQHFFANRGSITGRVILNCVFDID</sequence>
<dbReference type="InterPro" id="IPR013968">
    <property type="entry name" value="PKS_KR"/>
</dbReference>
<dbReference type="GO" id="GO:0044550">
    <property type="term" value="P:secondary metabolite biosynthetic process"/>
    <property type="evidence" value="ECO:0007669"/>
    <property type="project" value="TreeGrafter"/>
</dbReference>
<evidence type="ECO:0000256" key="5">
    <source>
        <dbReference type="PROSITE-ProRule" id="PRU01363"/>
    </source>
</evidence>
<dbReference type="Pfam" id="PF16197">
    <property type="entry name" value="KAsynt_C_assoc"/>
    <property type="match status" value="1"/>
</dbReference>
<dbReference type="RefSeq" id="XP_008082699.1">
    <property type="nucleotide sequence ID" value="XM_008084508.1"/>
</dbReference>
<dbReference type="InterPro" id="IPR032821">
    <property type="entry name" value="PKS_assoc"/>
</dbReference>
<dbReference type="SMART" id="SM00827">
    <property type="entry name" value="PKS_AT"/>
    <property type="match status" value="1"/>
</dbReference>
<accession>S3DED4</accession>
<dbReference type="Gene3D" id="3.40.47.10">
    <property type="match status" value="1"/>
</dbReference>
<dbReference type="Pfam" id="PF23114">
    <property type="entry name" value="NAD-bd_HRPKS_sdrA"/>
    <property type="match status" value="1"/>
</dbReference>
<dbReference type="GO" id="GO:0031177">
    <property type="term" value="F:phosphopantetheine binding"/>
    <property type="evidence" value="ECO:0007669"/>
    <property type="project" value="InterPro"/>
</dbReference>
<dbReference type="PANTHER" id="PTHR43775">
    <property type="entry name" value="FATTY ACID SYNTHASE"/>
    <property type="match status" value="1"/>
</dbReference>
<name>S3DED4_GLAL2</name>
<dbReference type="SUPFAM" id="SSF52151">
    <property type="entry name" value="FabD/lysophospholipase-like"/>
    <property type="match status" value="1"/>
</dbReference>